<dbReference type="eggNOG" id="COG3188">
    <property type="taxonomic scope" value="Bacteria"/>
</dbReference>
<dbReference type="PANTHER" id="PTHR30451">
    <property type="entry name" value="OUTER MEMBRANE USHER PROTEIN"/>
    <property type="match status" value="1"/>
</dbReference>
<dbReference type="Gene3D" id="2.60.40.3110">
    <property type="match status" value="1"/>
</dbReference>
<dbReference type="GO" id="GO:0009279">
    <property type="term" value="C:cell outer membrane"/>
    <property type="evidence" value="ECO:0007669"/>
    <property type="project" value="UniProtKB-SubCell"/>
</dbReference>
<dbReference type="AlphaFoldDB" id="S3MUR8"/>
<dbReference type="HOGENOM" id="CLU_009120_0_5_6"/>
<keyword evidence="6" id="KW-0472">Membrane</keyword>
<keyword evidence="4" id="KW-0812">Transmembrane</keyword>
<dbReference type="Proteomes" id="UP000014568">
    <property type="component" value="Unassembled WGS sequence"/>
</dbReference>
<evidence type="ECO:0000256" key="7">
    <source>
        <dbReference type="ARBA" id="ARBA00023237"/>
    </source>
</evidence>
<feature type="domain" description="PapC N-terminal" evidence="8">
    <location>
        <begin position="48"/>
        <end position="189"/>
    </location>
</feature>
<accession>S3MUR8</accession>
<dbReference type="GO" id="GO:0015473">
    <property type="term" value="F:fimbrial usher porin activity"/>
    <property type="evidence" value="ECO:0007669"/>
    <property type="project" value="InterPro"/>
</dbReference>
<keyword evidence="3" id="KW-0813">Transport</keyword>
<dbReference type="STRING" id="632955.GCA_000829675_03007"/>
<evidence type="ECO:0000256" key="6">
    <source>
        <dbReference type="ARBA" id="ARBA00023136"/>
    </source>
</evidence>
<gene>
    <name evidence="9" type="ORF">F945_03327</name>
</gene>
<dbReference type="SUPFAM" id="SSF141729">
    <property type="entry name" value="FimD N-terminal domain-like"/>
    <property type="match status" value="1"/>
</dbReference>
<keyword evidence="7" id="KW-0998">Cell outer membrane</keyword>
<dbReference type="PANTHER" id="PTHR30451:SF20">
    <property type="entry name" value="FIMBRIAE USHER"/>
    <property type="match status" value="1"/>
</dbReference>
<evidence type="ECO:0000259" key="8">
    <source>
        <dbReference type="Pfam" id="PF13954"/>
    </source>
</evidence>
<dbReference type="InterPro" id="IPR025885">
    <property type="entry name" value="PapC_N"/>
</dbReference>
<dbReference type="PATRIC" id="fig|421052.3.peg.3261"/>
<dbReference type="InterPro" id="IPR037224">
    <property type="entry name" value="PapC_N_sf"/>
</dbReference>
<dbReference type="InterPro" id="IPR000015">
    <property type="entry name" value="Fimb_usher"/>
</dbReference>
<dbReference type="GO" id="GO:0009297">
    <property type="term" value="P:pilus assembly"/>
    <property type="evidence" value="ECO:0007669"/>
    <property type="project" value="InterPro"/>
</dbReference>
<evidence type="ECO:0000256" key="3">
    <source>
        <dbReference type="ARBA" id="ARBA00022448"/>
    </source>
</evidence>
<protein>
    <submittedName>
        <fullName evidence="9">Outer membrane usher protein</fullName>
    </submittedName>
</protein>
<keyword evidence="5" id="KW-0732">Signal</keyword>
<organism evidence="9 10">
    <name type="scientific">Acinetobacter rudis CIP 110305</name>
    <dbReference type="NCBI Taxonomy" id="421052"/>
    <lineage>
        <taxon>Bacteria</taxon>
        <taxon>Pseudomonadati</taxon>
        <taxon>Pseudomonadota</taxon>
        <taxon>Gammaproteobacteria</taxon>
        <taxon>Moraxellales</taxon>
        <taxon>Moraxellaceae</taxon>
        <taxon>Acinetobacter</taxon>
    </lineage>
</organism>
<dbReference type="Pfam" id="PF13954">
    <property type="entry name" value="PapC_N"/>
    <property type="match status" value="1"/>
</dbReference>
<evidence type="ECO:0000256" key="5">
    <source>
        <dbReference type="ARBA" id="ARBA00022729"/>
    </source>
</evidence>
<keyword evidence="10" id="KW-1185">Reference proteome</keyword>
<dbReference type="Pfam" id="PF00577">
    <property type="entry name" value="Usher"/>
    <property type="match status" value="1"/>
</dbReference>
<sequence>MSTYSSPSHFFRRHIRFYFASGMITFAIPLTVQAENITSAPVVTAADFDSSFLIGDAQKVDISTFRYGNPILAGEYNVDIYVNNTWFGKRRVQFKNSENKSKAQTCFTETQLLEYGVKKQVLTLQNNLSSTGCYHIEQWIEAAFYEFDSSRLRLDISIPQIALQKNAQGYIDPSVWNRGINAGFLSYSGSAYKIFNRDSNHNKDSTNAFLSLNTGINLASWQLRHNGQWQWLSQPADGQARSDYQANSTYLQRAFPNYRGMVTIGDSFTDGEVFDSLAYRGVDFSSDDRMLPNSMLGYAPQIRGNAKTNAKVEIRQQGQLLYQTTVAAGSFEINDLYPTGFGGELEVSVIEANGEIQRFTVPYSSVVQMLRPGLNRYSATLGQFRDHHIDATPWFGQIKYQHGINNYLTGYTGLQVAENYAAILLGSAIATPIGSIAFDVTQSNADFEHQGSKSGQSFKLSYSKLFSPTNTNLTLAAYRYSTEDFYRFRDAVWIQDLESKGIDTHAHGKQRSEFQITLDQGLSQNWGNIYVVGSWLDYWNRNETLQQYQIGYTNNYRGLTYGLSANKRQVQYGSTHSSNDTEYMMSLSFPLDFKTQSMSTQQLPSIARILASAVWSMTALATVLLLPDKIILNHH</sequence>
<dbReference type="EMBL" id="ATGI01000038">
    <property type="protein sequence ID" value="EPF70308.1"/>
    <property type="molecule type" value="Genomic_DNA"/>
</dbReference>
<evidence type="ECO:0000313" key="10">
    <source>
        <dbReference type="Proteomes" id="UP000014568"/>
    </source>
</evidence>
<evidence type="ECO:0000313" key="9">
    <source>
        <dbReference type="EMBL" id="EPF70308.1"/>
    </source>
</evidence>
<comment type="caution">
    <text evidence="9">The sequence shown here is derived from an EMBL/GenBank/DDBJ whole genome shotgun (WGS) entry which is preliminary data.</text>
</comment>
<dbReference type="FunFam" id="2.60.40.3110:FF:000001">
    <property type="entry name" value="Putative fimbrial outer membrane usher"/>
    <property type="match status" value="1"/>
</dbReference>
<proteinExistence type="inferred from homology"/>
<evidence type="ECO:0000256" key="2">
    <source>
        <dbReference type="ARBA" id="ARBA00008064"/>
    </source>
</evidence>
<comment type="similarity">
    <text evidence="2">Belongs to the fimbrial export usher family.</text>
</comment>
<evidence type="ECO:0000256" key="1">
    <source>
        <dbReference type="ARBA" id="ARBA00004571"/>
    </source>
</evidence>
<name>S3MUR8_9GAMM</name>
<reference evidence="9 10" key="1">
    <citation type="submission" date="2013-06" db="EMBL/GenBank/DDBJ databases">
        <title>The Genome Sequence of Acinetobacter rudis CIP 110305.</title>
        <authorList>
            <consortium name="The Broad Institute Genome Sequencing Platform"/>
            <consortium name="The Broad Institute Genome Sequencing Center for Infectious Disease"/>
            <person name="Cerqueira G."/>
            <person name="Feldgarden M."/>
            <person name="Courvalin P."/>
            <person name="Perichon B."/>
            <person name="Grillot-Courvalin C."/>
            <person name="Clermont D."/>
            <person name="Rocha E."/>
            <person name="Yoon E.-J."/>
            <person name="Nemec A."/>
            <person name="Young S.K."/>
            <person name="Zeng Q."/>
            <person name="Gargeya S."/>
            <person name="Fitzgerald M."/>
            <person name="Abouelleil A."/>
            <person name="Alvarado L."/>
            <person name="Berlin A.M."/>
            <person name="Chapman S.B."/>
            <person name="Dewar J."/>
            <person name="Goldberg J."/>
            <person name="Griggs A."/>
            <person name="Gujja S."/>
            <person name="Hansen M."/>
            <person name="Howarth C."/>
            <person name="Imamovic A."/>
            <person name="Larimer J."/>
            <person name="McCowan C."/>
            <person name="Murphy C."/>
            <person name="Pearson M."/>
            <person name="Priest M."/>
            <person name="Roberts A."/>
            <person name="Saif S."/>
            <person name="Shea T."/>
            <person name="Sykes S."/>
            <person name="Wortman J."/>
            <person name="Nusbaum C."/>
            <person name="Birren B."/>
        </authorList>
    </citation>
    <scope>NUCLEOTIDE SEQUENCE [LARGE SCALE GENOMIC DNA]</scope>
    <source>
        <strain evidence="9 10">CIP 110305</strain>
    </source>
</reference>
<comment type="subcellular location">
    <subcellularLocation>
        <location evidence="1">Cell outer membrane</location>
        <topology evidence="1">Multi-pass membrane protein</topology>
    </subcellularLocation>
</comment>
<dbReference type="Gene3D" id="3.10.20.410">
    <property type="match status" value="1"/>
</dbReference>
<evidence type="ECO:0000256" key="4">
    <source>
        <dbReference type="ARBA" id="ARBA00022692"/>
    </source>
</evidence>